<evidence type="ECO:0000256" key="11">
    <source>
        <dbReference type="SAM" id="MobiDB-lite"/>
    </source>
</evidence>
<keyword evidence="3" id="KW-0813">Transport</keyword>
<organism evidence="13 14">
    <name type="scientific">Coffea canephora</name>
    <name type="common">Robusta coffee</name>
    <dbReference type="NCBI Taxonomy" id="49390"/>
    <lineage>
        <taxon>Eukaryota</taxon>
        <taxon>Viridiplantae</taxon>
        <taxon>Streptophyta</taxon>
        <taxon>Embryophyta</taxon>
        <taxon>Tracheophyta</taxon>
        <taxon>Spermatophyta</taxon>
        <taxon>Magnoliopsida</taxon>
        <taxon>eudicotyledons</taxon>
        <taxon>Gunneridae</taxon>
        <taxon>Pentapetalae</taxon>
        <taxon>asterids</taxon>
        <taxon>lamiids</taxon>
        <taxon>Gentianales</taxon>
        <taxon>Rubiaceae</taxon>
        <taxon>Ixoroideae</taxon>
        <taxon>Gardenieae complex</taxon>
        <taxon>Bertiereae - Coffeeae clade</taxon>
        <taxon>Coffeeae</taxon>
        <taxon>Coffea</taxon>
    </lineage>
</organism>
<dbReference type="GO" id="GO:0030150">
    <property type="term" value="P:protein import into mitochondrial matrix"/>
    <property type="evidence" value="ECO:0007669"/>
    <property type="project" value="TreeGrafter"/>
</dbReference>
<comment type="subcellular location">
    <subcellularLocation>
        <location evidence="1">Mitochondrion inner membrane</location>
        <topology evidence="1">Multi-pass membrane protein</topology>
    </subcellularLocation>
</comment>
<gene>
    <name evidence="13" type="ORF">GSCOC_T00020723001</name>
</gene>
<keyword evidence="4 12" id="KW-0812">Transmembrane</keyword>
<evidence type="ECO:0000256" key="1">
    <source>
        <dbReference type="ARBA" id="ARBA00004448"/>
    </source>
</evidence>
<evidence type="ECO:0000256" key="4">
    <source>
        <dbReference type="ARBA" id="ARBA00022692"/>
    </source>
</evidence>
<dbReference type="GO" id="GO:0005744">
    <property type="term" value="C:TIM23 mitochondrial import inner membrane translocase complex"/>
    <property type="evidence" value="ECO:0007669"/>
    <property type="project" value="TreeGrafter"/>
</dbReference>
<reference evidence="14" key="1">
    <citation type="journal article" date="2014" name="Science">
        <title>The coffee genome provides insight into the convergent evolution of caffeine biosynthesis.</title>
        <authorList>
            <person name="Denoeud F."/>
            <person name="Carretero-Paulet L."/>
            <person name="Dereeper A."/>
            <person name="Droc G."/>
            <person name="Guyot R."/>
            <person name="Pietrella M."/>
            <person name="Zheng C."/>
            <person name="Alberti A."/>
            <person name="Anthony F."/>
            <person name="Aprea G."/>
            <person name="Aury J.M."/>
            <person name="Bento P."/>
            <person name="Bernard M."/>
            <person name="Bocs S."/>
            <person name="Campa C."/>
            <person name="Cenci A."/>
            <person name="Combes M.C."/>
            <person name="Crouzillat D."/>
            <person name="Da Silva C."/>
            <person name="Daddiego L."/>
            <person name="De Bellis F."/>
            <person name="Dussert S."/>
            <person name="Garsmeur O."/>
            <person name="Gayraud T."/>
            <person name="Guignon V."/>
            <person name="Jahn K."/>
            <person name="Jamilloux V."/>
            <person name="Joet T."/>
            <person name="Labadie K."/>
            <person name="Lan T."/>
            <person name="Leclercq J."/>
            <person name="Lepelley M."/>
            <person name="Leroy T."/>
            <person name="Li L.T."/>
            <person name="Librado P."/>
            <person name="Lopez L."/>
            <person name="Munoz A."/>
            <person name="Noel B."/>
            <person name="Pallavicini A."/>
            <person name="Perrotta G."/>
            <person name="Poncet V."/>
            <person name="Pot D."/>
            <person name="Priyono X."/>
            <person name="Rigoreau M."/>
            <person name="Rouard M."/>
            <person name="Rozas J."/>
            <person name="Tranchant-Dubreuil C."/>
            <person name="VanBuren R."/>
            <person name="Zhang Q."/>
            <person name="Andrade A.C."/>
            <person name="Argout X."/>
            <person name="Bertrand B."/>
            <person name="de Kochko A."/>
            <person name="Graziosi G."/>
            <person name="Henry R.J."/>
            <person name="Jayarama X."/>
            <person name="Ming R."/>
            <person name="Nagai C."/>
            <person name="Rounsley S."/>
            <person name="Sankoff D."/>
            <person name="Giuliano G."/>
            <person name="Albert V.A."/>
            <person name="Wincker P."/>
            <person name="Lashermes P."/>
        </authorList>
    </citation>
    <scope>NUCLEOTIDE SEQUENCE [LARGE SCALE GENOMIC DNA]</scope>
    <source>
        <strain evidence="14">cv. DH200-94</strain>
    </source>
</reference>
<dbReference type="Proteomes" id="UP000295252">
    <property type="component" value="Chromosome III"/>
</dbReference>
<dbReference type="PANTHER" id="PTHR10485:SF0">
    <property type="entry name" value="AT05822P-RELATED"/>
    <property type="match status" value="1"/>
</dbReference>
<dbReference type="GO" id="GO:0008320">
    <property type="term" value="F:protein transmembrane transporter activity"/>
    <property type="evidence" value="ECO:0007669"/>
    <property type="project" value="TreeGrafter"/>
</dbReference>
<feature type="transmembrane region" description="Helical" evidence="12">
    <location>
        <begin position="14"/>
        <end position="31"/>
    </location>
</feature>
<evidence type="ECO:0000256" key="8">
    <source>
        <dbReference type="ARBA" id="ARBA00023010"/>
    </source>
</evidence>
<evidence type="ECO:0008006" key="15">
    <source>
        <dbReference type="Google" id="ProtNLM"/>
    </source>
</evidence>
<evidence type="ECO:0000256" key="10">
    <source>
        <dbReference type="ARBA" id="ARBA00023136"/>
    </source>
</evidence>
<proteinExistence type="inferred from homology"/>
<evidence type="ECO:0000256" key="7">
    <source>
        <dbReference type="ARBA" id="ARBA00022989"/>
    </source>
</evidence>
<evidence type="ECO:0000256" key="12">
    <source>
        <dbReference type="SAM" id="Phobius"/>
    </source>
</evidence>
<sequence length="208" mass="22009">MERDPCPDRILDDIGGAFGMGAVGGGAFYFLKGLKNSPRGSRLLGAYQTARMKTPATAGGFAVWGALFSLSDCSLVYLRQKEDPWNSIMAGAFTGGFLQMRQGFASASRAALIGGGLLALIEGLQIAVNRFVAAQQQQIIYVDRSSVPIGMGHQGNQDLPETAGASGSESWFGGWFGGGGKKEEEKSGAKTEILESFDAPLPPTFEFK</sequence>
<feature type="compositionally biased region" description="Basic and acidic residues" evidence="11">
    <location>
        <begin position="180"/>
        <end position="193"/>
    </location>
</feature>
<dbReference type="STRING" id="49390.A0A068UBF6"/>
<keyword evidence="14" id="KW-1185">Reference proteome</keyword>
<evidence type="ECO:0000256" key="6">
    <source>
        <dbReference type="ARBA" id="ARBA00022927"/>
    </source>
</evidence>
<dbReference type="PhylomeDB" id="A0A068UBF6"/>
<keyword evidence="8" id="KW-0811">Translocation</keyword>
<keyword evidence="7 12" id="KW-1133">Transmembrane helix</keyword>
<dbReference type="OrthoDB" id="2261329at2759"/>
<evidence type="ECO:0000256" key="2">
    <source>
        <dbReference type="ARBA" id="ARBA00008444"/>
    </source>
</evidence>
<accession>A0A068UBF6</accession>
<keyword evidence="10 12" id="KW-0472">Membrane</keyword>
<evidence type="ECO:0000313" key="13">
    <source>
        <dbReference type="EMBL" id="CDP05592.1"/>
    </source>
</evidence>
<protein>
    <recommendedName>
        <fullName evidence="15">Mitochondrial import inner membrane translocase subunit TIM17-2-like</fullName>
    </recommendedName>
</protein>
<dbReference type="OMA" id="IMFTRIS"/>
<dbReference type="EMBL" id="HG739100">
    <property type="protein sequence ID" value="CDP05592.1"/>
    <property type="molecule type" value="Genomic_DNA"/>
</dbReference>
<dbReference type="Pfam" id="PF02466">
    <property type="entry name" value="Tim17"/>
    <property type="match status" value="1"/>
</dbReference>
<keyword evidence="5" id="KW-0999">Mitochondrion inner membrane</keyword>
<evidence type="ECO:0000256" key="3">
    <source>
        <dbReference type="ARBA" id="ARBA00022448"/>
    </source>
</evidence>
<comment type="similarity">
    <text evidence="2">Belongs to the Tim17/Tim22/Tim23 family.</text>
</comment>
<keyword evidence="9" id="KW-0496">Mitochondrion</keyword>
<feature type="region of interest" description="Disordered" evidence="11">
    <location>
        <begin position="177"/>
        <end position="208"/>
    </location>
</feature>
<keyword evidence="6" id="KW-0653">Protein transport</keyword>
<dbReference type="InParanoid" id="A0A068UBF6"/>
<dbReference type="AlphaFoldDB" id="A0A068UBF6"/>
<dbReference type="PANTHER" id="PTHR10485">
    <property type="entry name" value="MITOCHONDRIAL IMPORT INNER MEMBRANE TRANSLOCASE SUBUNIT TIM-17"/>
    <property type="match status" value="1"/>
</dbReference>
<evidence type="ECO:0000256" key="5">
    <source>
        <dbReference type="ARBA" id="ARBA00022792"/>
    </source>
</evidence>
<dbReference type="Gramene" id="CDP05592">
    <property type="protein sequence ID" value="CDP05592"/>
    <property type="gene ID" value="GSCOC_T00020723001"/>
</dbReference>
<evidence type="ECO:0000256" key="9">
    <source>
        <dbReference type="ARBA" id="ARBA00023128"/>
    </source>
</evidence>
<name>A0A068UBF6_COFCA</name>
<evidence type="ECO:0000313" key="14">
    <source>
        <dbReference type="Proteomes" id="UP000295252"/>
    </source>
</evidence>